<dbReference type="GeneID" id="43609580"/>
<dbReference type="OrthoDB" id="9936937at2759"/>
<name>A0A7J6IZW5_COLFN</name>
<reference evidence="4 5" key="1">
    <citation type="submission" date="2012-08" db="EMBL/GenBank/DDBJ databases">
        <authorList>
            <person name="Gan P.H.P."/>
            <person name="Ikeda K."/>
            <person name="Irieda H."/>
            <person name="Narusaka M."/>
            <person name="O'Connell R.J."/>
            <person name="Narusaka Y."/>
            <person name="Takano Y."/>
            <person name="Kubo Y."/>
            <person name="Shirasu K."/>
        </authorList>
    </citation>
    <scope>NUCLEOTIDE SEQUENCE [LARGE SCALE GENOMIC DNA]</scope>
    <source>
        <strain evidence="4 5">Nara gc5</strain>
    </source>
</reference>
<dbReference type="Pfam" id="PF25871">
    <property type="entry name" value="HTH_76"/>
    <property type="match status" value="1"/>
</dbReference>
<dbReference type="RefSeq" id="XP_031878035.2">
    <property type="nucleotide sequence ID" value="XM_032025424.2"/>
</dbReference>
<sequence>MATLSGAERIRAITDEDGMFKAFDTYPWKKDKMFLSGLTAILGDPNTANPKGTPSELATHARIFYYASRIGVTIDFNSYKDWLARHPDHTPPDILPEEYKSQSPATTTATDVPDLTSKLNDLKTDPDPKNDAGAEDTPSWQAAAPKGELYVERKAPPQVEADAEGGEPAYPVGFAEMLQMLQKGIPIPGIRQIPDTVIRDASVKPFGKRAVPKKPWEKDVPTTTDAEAGDQPSVVDAEFPPLDETSAPEADKSSKDTLLGQGGIANKLFFHYIKTSSKIVCCPIWTEAHSKAFWNPLIFFSSKSSGCDERRFEDLMFRHE</sequence>
<protein>
    <submittedName>
        <fullName evidence="4">Uncharacterized protein</fullName>
    </submittedName>
</protein>
<keyword evidence="5" id="KW-1185">Reference proteome</keyword>
<evidence type="ECO:0000313" key="4">
    <source>
        <dbReference type="EMBL" id="KAF4482863.1"/>
    </source>
</evidence>
<proteinExistence type="predicted"/>
<reference evidence="4 5" key="2">
    <citation type="submission" date="2020-04" db="EMBL/GenBank/DDBJ databases">
        <title>Genome sequencing and assembly of multiple isolates from the Colletotrichum gloeosporioides species complex.</title>
        <authorList>
            <person name="Gan P."/>
            <person name="Shirasu K."/>
        </authorList>
    </citation>
    <scope>NUCLEOTIDE SEQUENCE [LARGE SCALE GENOMIC DNA]</scope>
    <source>
        <strain evidence="4 5">Nara gc5</strain>
    </source>
</reference>
<feature type="compositionally biased region" description="Polar residues" evidence="1">
    <location>
        <begin position="101"/>
        <end position="110"/>
    </location>
</feature>
<dbReference type="PANTHER" id="PTHR36855">
    <property type="entry name" value="CHROMOSOME 10, WHOLE GENOME SHOTGUN SEQUENCE"/>
    <property type="match status" value="1"/>
</dbReference>
<feature type="domain" description="Peroxisomal membrane protein PEX14-like KPWE" evidence="2">
    <location>
        <begin position="170"/>
        <end position="218"/>
    </location>
</feature>
<feature type="domain" description="PEX14-like helix-turn-helix" evidence="3">
    <location>
        <begin position="19"/>
        <end position="87"/>
    </location>
</feature>
<evidence type="ECO:0000259" key="2">
    <source>
        <dbReference type="Pfam" id="PF17733"/>
    </source>
</evidence>
<feature type="region of interest" description="Disordered" evidence="1">
    <location>
        <begin position="90"/>
        <end position="145"/>
    </location>
</feature>
<dbReference type="Proteomes" id="UP000011096">
    <property type="component" value="Unassembled WGS sequence"/>
</dbReference>
<dbReference type="EMBL" id="ANPB02000005">
    <property type="protein sequence ID" value="KAF4482863.1"/>
    <property type="molecule type" value="Genomic_DNA"/>
</dbReference>
<dbReference type="PANTHER" id="PTHR36855:SF1">
    <property type="entry name" value="PEROXISOME MEMBRANE ANCHOR PROTEIN PEX14P N-TERMINAL DOMAIN-CONTAINING PROTEIN"/>
    <property type="match status" value="1"/>
</dbReference>
<evidence type="ECO:0000259" key="3">
    <source>
        <dbReference type="Pfam" id="PF25871"/>
    </source>
</evidence>
<accession>A0A7J6IZW5</accession>
<dbReference type="Pfam" id="PF17733">
    <property type="entry name" value="KPWE_dom"/>
    <property type="match status" value="1"/>
</dbReference>
<feature type="region of interest" description="Disordered" evidence="1">
    <location>
        <begin position="209"/>
        <end position="234"/>
    </location>
</feature>
<evidence type="ECO:0000313" key="5">
    <source>
        <dbReference type="Proteomes" id="UP000011096"/>
    </source>
</evidence>
<comment type="caution">
    <text evidence="4">The sequence shown here is derived from an EMBL/GenBank/DDBJ whole genome shotgun (WGS) entry which is preliminary data.</text>
</comment>
<evidence type="ECO:0000256" key="1">
    <source>
        <dbReference type="SAM" id="MobiDB-lite"/>
    </source>
</evidence>
<dbReference type="InterPro" id="IPR040554">
    <property type="entry name" value="KPWE_PEX14_dom"/>
</dbReference>
<dbReference type="InParanoid" id="A0A7J6IZW5"/>
<dbReference type="InterPro" id="IPR058841">
    <property type="entry name" value="HTH_76"/>
</dbReference>
<gene>
    <name evidence="4" type="ORF">CGGC5_v009473</name>
</gene>
<organism evidence="4 5">
    <name type="scientific">Colletotrichum fructicola (strain Nara gc5)</name>
    <name type="common">Anthracnose fungus</name>
    <name type="synonym">Colletotrichum gloeosporioides (strain Nara gc5)</name>
    <dbReference type="NCBI Taxonomy" id="1213859"/>
    <lineage>
        <taxon>Eukaryota</taxon>
        <taxon>Fungi</taxon>
        <taxon>Dikarya</taxon>
        <taxon>Ascomycota</taxon>
        <taxon>Pezizomycotina</taxon>
        <taxon>Sordariomycetes</taxon>
        <taxon>Hypocreomycetidae</taxon>
        <taxon>Glomerellales</taxon>
        <taxon>Glomerellaceae</taxon>
        <taxon>Colletotrichum</taxon>
        <taxon>Colletotrichum gloeosporioides species complex</taxon>
    </lineage>
</organism>
<feature type="compositionally biased region" description="Basic and acidic residues" evidence="1">
    <location>
        <begin position="120"/>
        <end position="132"/>
    </location>
</feature>
<dbReference type="AlphaFoldDB" id="A0A7J6IZW5"/>